<protein>
    <submittedName>
        <fullName evidence="2">Uncharacterized protein</fullName>
    </submittedName>
</protein>
<comment type="caution">
    <text evidence="2">The sequence shown here is derived from an EMBL/GenBank/DDBJ whole genome shotgun (WGS) entry which is preliminary data.</text>
</comment>
<dbReference type="EMBL" id="WTYC01000004">
    <property type="protein sequence ID" value="MXO48561.1"/>
    <property type="molecule type" value="Genomic_DNA"/>
</dbReference>
<keyword evidence="1" id="KW-0812">Transmembrane</keyword>
<dbReference type="AlphaFoldDB" id="A0A844XRJ5"/>
<proteinExistence type="predicted"/>
<feature type="transmembrane region" description="Helical" evidence="1">
    <location>
        <begin position="36"/>
        <end position="52"/>
    </location>
</feature>
<evidence type="ECO:0000313" key="3">
    <source>
        <dbReference type="Proteomes" id="UP000448199"/>
    </source>
</evidence>
<gene>
    <name evidence="2" type="ORF">GRI69_09855</name>
</gene>
<keyword evidence="1" id="KW-0472">Membrane</keyword>
<organism evidence="2 3">
    <name type="scientific">Qipengyuania vulgaris</name>
    <dbReference type="NCBI Taxonomy" id="291985"/>
    <lineage>
        <taxon>Bacteria</taxon>
        <taxon>Pseudomonadati</taxon>
        <taxon>Pseudomonadota</taxon>
        <taxon>Alphaproteobacteria</taxon>
        <taxon>Sphingomonadales</taxon>
        <taxon>Erythrobacteraceae</taxon>
        <taxon>Qipengyuania</taxon>
    </lineage>
</organism>
<reference evidence="2 3" key="1">
    <citation type="submission" date="2019-12" db="EMBL/GenBank/DDBJ databases">
        <title>Genomic-based taxomic classification of the family Erythrobacteraceae.</title>
        <authorList>
            <person name="Xu L."/>
        </authorList>
    </citation>
    <scope>NUCLEOTIDE SEQUENCE [LARGE SCALE GENOMIC DNA]</scope>
    <source>
        <strain evidence="2 3">DSM 17792</strain>
    </source>
</reference>
<dbReference type="Proteomes" id="UP000448199">
    <property type="component" value="Unassembled WGS sequence"/>
</dbReference>
<name>A0A844XRJ5_9SPHN</name>
<keyword evidence="1" id="KW-1133">Transmembrane helix</keyword>
<keyword evidence="3" id="KW-1185">Reference proteome</keyword>
<sequence length="59" mass="6512">MVFGMAFMLSGGLWVLQGLGLVKWPSDSFMLAERSWAIYGGLTFLLGALLFWRGSLIAK</sequence>
<evidence type="ECO:0000313" key="2">
    <source>
        <dbReference type="EMBL" id="MXO48561.1"/>
    </source>
</evidence>
<accession>A0A844XRJ5</accession>
<evidence type="ECO:0000256" key="1">
    <source>
        <dbReference type="SAM" id="Phobius"/>
    </source>
</evidence>